<name>A0A9D3U8I3_9ROSI</name>
<accession>A0A9D3U8I3</accession>
<protein>
    <submittedName>
        <fullName evidence="1">Uncharacterized protein</fullName>
    </submittedName>
</protein>
<dbReference type="AlphaFoldDB" id="A0A9D3U8I3"/>
<evidence type="ECO:0000313" key="1">
    <source>
        <dbReference type="EMBL" id="KAH1031872.1"/>
    </source>
</evidence>
<organism evidence="1 2">
    <name type="scientific">Gossypium stocksii</name>
    <dbReference type="NCBI Taxonomy" id="47602"/>
    <lineage>
        <taxon>Eukaryota</taxon>
        <taxon>Viridiplantae</taxon>
        <taxon>Streptophyta</taxon>
        <taxon>Embryophyta</taxon>
        <taxon>Tracheophyta</taxon>
        <taxon>Spermatophyta</taxon>
        <taxon>Magnoliopsida</taxon>
        <taxon>eudicotyledons</taxon>
        <taxon>Gunneridae</taxon>
        <taxon>Pentapetalae</taxon>
        <taxon>rosids</taxon>
        <taxon>malvids</taxon>
        <taxon>Malvales</taxon>
        <taxon>Malvaceae</taxon>
        <taxon>Malvoideae</taxon>
        <taxon>Gossypium</taxon>
    </lineage>
</organism>
<keyword evidence="2" id="KW-1185">Reference proteome</keyword>
<evidence type="ECO:0000313" key="2">
    <source>
        <dbReference type="Proteomes" id="UP000828251"/>
    </source>
</evidence>
<dbReference type="Proteomes" id="UP000828251">
    <property type="component" value="Unassembled WGS sequence"/>
</dbReference>
<dbReference type="EMBL" id="JAIQCV010000013">
    <property type="protein sequence ID" value="KAH1031872.1"/>
    <property type="molecule type" value="Genomic_DNA"/>
</dbReference>
<reference evidence="1 2" key="1">
    <citation type="journal article" date="2021" name="Plant Biotechnol. J.">
        <title>Multi-omics assisted identification of the key and species-specific regulatory components of drought-tolerant mechanisms in Gossypium stocksii.</title>
        <authorList>
            <person name="Yu D."/>
            <person name="Ke L."/>
            <person name="Zhang D."/>
            <person name="Wu Y."/>
            <person name="Sun Y."/>
            <person name="Mei J."/>
            <person name="Sun J."/>
            <person name="Sun Y."/>
        </authorList>
    </citation>
    <scope>NUCLEOTIDE SEQUENCE [LARGE SCALE GENOMIC DNA]</scope>
    <source>
        <strain evidence="2">cv. E1</strain>
        <tissue evidence="1">Leaf</tissue>
    </source>
</reference>
<comment type="caution">
    <text evidence="1">The sequence shown here is derived from an EMBL/GenBank/DDBJ whole genome shotgun (WGS) entry which is preliminary data.</text>
</comment>
<proteinExistence type="predicted"/>
<sequence length="111" mass="12494">MGRHSLISPLDYNFEGQSSIFSHWAYDTPARHSLNTFDFNFGTSIFKSSNTYTSTPPSYFGRLNRSDFGIDVGFTRTNDLLLTTSTDESISKLRHATRVDNEGGPTDEETK</sequence>
<gene>
    <name evidence="1" type="ORF">J1N35_044046</name>
</gene>